<name>A0A226DI49_FOLCA</name>
<dbReference type="Proteomes" id="UP000198287">
    <property type="component" value="Unassembled WGS sequence"/>
</dbReference>
<comment type="caution">
    <text evidence="2">The sequence shown here is derived from an EMBL/GenBank/DDBJ whole genome shotgun (WGS) entry which is preliminary data.</text>
</comment>
<evidence type="ECO:0008006" key="4">
    <source>
        <dbReference type="Google" id="ProtNLM"/>
    </source>
</evidence>
<protein>
    <recommendedName>
        <fullName evidence="4">F-box domain-containing protein</fullName>
    </recommendedName>
</protein>
<evidence type="ECO:0000313" key="3">
    <source>
        <dbReference type="Proteomes" id="UP000198287"/>
    </source>
</evidence>
<dbReference type="EMBL" id="LNIX01000018">
    <property type="protein sequence ID" value="OXA45222.1"/>
    <property type="molecule type" value="Genomic_DNA"/>
</dbReference>
<reference evidence="2 3" key="1">
    <citation type="submission" date="2015-12" db="EMBL/GenBank/DDBJ databases">
        <title>The genome of Folsomia candida.</title>
        <authorList>
            <person name="Faddeeva A."/>
            <person name="Derks M.F."/>
            <person name="Anvar Y."/>
            <person name="Smit S."/>
            <person name="Van Straalen N."/>
            <person name="Roelofs D."/>
        </authorList>
    </citation>
    <scope>NUCLEOTIDE SEQUENCE [LARGE SCALE GENOMIC DNA]</scope>
    <source>
        <strain evidence="2 3">VU population</strain>
        <tissue evidence="2">Whole body</tissue>
    </source>
</reference>
<dbReference type="AlphaFoldDB" id="A0A226DI49"/>
<sequence>MKDLNINRSRMKLRSSSSREVKISQNFDSQGGDESAVDNMNPTSKALRNPLILDLILAHLSDLTDLKRARLVCRNWAEVGASLLGKRTALNVNKLIRYDEGSKMYLVTPVAANLMRRISMLDKCDPSVPHNKVANVITKVFAELGQCTREIHCEVTYIKFVTAFFNGLRKLKKSKTNIQHISVTVWVIALSLGKEGYPTFTNKLPVQTNLTSIEFQLYDRIGGGSYAFKPLLQILLDSAPNLTSLKVCWPFYPNLQGCKNLKVFKFDLVWCAAFNVPDKVAAIGILAQVKDTLIDLELGSIADDTVDLPQSQTLDVPVMSKVVSVTINLLNEDHLPALKSLFLSVNGRPEALIWPRHLNLWKRHRGVKSLRIELLQSWMMEMEAHAIGGQIVRLFPSVKKFELILCLLLKRNMSIQEINEMLTPYQNLDLEEASVRCDNVSASSVMVAVLENAASWKGVKNVHFRHACIMQDDFSASIQNLILHSKGFKSVKICGNALPEILEVVQPILEESGAPIHVTGGVVLNQVRY</sequence>
<organism evidence="2 3">
    <name type="scientific">Folsomia candida</name>
    <name type="common">Springtail</name>
    <dbReference type="NCBI Taxonomy" id="158441"/>
    <lineage>
        <taxon>Eukaryota</taxon>
        <taxon>Metazoa</taxon>
        <taxon>Ecdysozoa</taxon>
        <taxon>Arthropoda</taxon>
        <taxon>Hexapoda</taxon>
        <taxon>Collembola</taxon>
        <taxon>Entomobryomorpha</taxon>
        <taxon>Isotomoidea</taxon>
        <taxon>Isotomidae</taxon>
        <taxon>Proisotominae</taxon>
        <taxon>Folsomia</taxon>
    </lineage>
</organism>
<keyword evidence="3" id="KW-1185">Reference proteome</keyword>
<gene>
    <name evidence="2" type="ORF">Fcan01_20053</name>
</gene>
<evidence type="ECO:0000313" key="2">
    <source>
        <dbReference type="EMBL" id="OXA45222.1"/>
    </source>
</evidence>
<proteinExistence type="predicted"/>
<feature type="region of interest" description="Disordered" evidence="1">
    <location>
        <begin position="1"/>
        <end position="41"/>
    </location>
</feature>
<evidence type="ECO:0000256" key="1">
    <source>
        <dbReference type="SAM" id="MobiDB-lite"/>
    </source>
</evidence>
<accession>A0A226DI49</accession>